<keyword evidence="2" id="KW-1185">Reference proteome</keyword>
<sequence length="118" mass="14016">MTEKRYKEWVQTEYIKKKQSTVDALRQMSVDDLYDHIKAYKDFMLSLAMDHEQEIMDGNLEKQIEKQLRQVDTLEKFLKDGITESLVHIMLDEEIIMHLIKKVKKDQTIGACCETSFE</sequence>
<dbReference type="AlphaFoldDB" id="A0A061AJ90"/>
<gene>
    <name evidence="1" type="ORF">Aocu_09840</name>
</gene>
<dbReference type="KEGG" id="aoc:Aocu_09840"/>
<accession>A0A061AJ90</accession>
<name>A0A061AJ90_9MOLU</name>
<dbReference type="STRING" id="35623.Aocu_09840"/>
<evidence type="ECO:0000313" key="2">
    <source>
        <dbReference type="Proteomes" id="UP000032434"/>
    </source>
</evidence>
<proteinExistence type="predicted"/>
<dbReference type="RefSeq" id="WP_045749514.1">
    <property type="nucleotide sequence ID" value="NZ_FUZK01000001.1"/>
</dbReference>
<protein>
    <submittedName>
        <fullName evidence="1">Uncharacterized protein</fullName>
    </submittedName>
</protein>
<dbReference type="PATRIC" id="fig|35623.3.peg.984"/>
<dbReference type="Proteomes" id="UP000032434">
    <property type="component" value="Chromosome 1"/>
</dbReference>
<dbReference type="InParanoid" id="A0A061AJ90"/>
<dbReference type="OrthoDB" id="384804at2"/>
<dbReference type="HOGENOM" id="CLU_2067966_0_0_14"/>
<evidence type="ECO:0000313" key="1">
    <source>
        <dbReference type="EMBL" id="CDR31057.1"/>
    </source>
</evidence>
<dbReference type="EMBL" id="LK028559">
    <property type="protein sequence ID" value="CDR31057.1"/>
    <property type="molecule type" value="Genomic_DNA"/>
</dbReference>
<reference evidence="2" key="1">
    <citation type="submission" date="2014-05" db="EMBL/GenBank/DDBJ databases">
        <authorList>
            <person name="Kube M."/>
        </authorList>
    </citation>
    <scope>NUCLEOTIDE SEQUENCE [LARGE SCALE GENOMIC DNA]</scope>
</reference>
<organism evidence="1 2">
    <name type="scientific">Acholeplasma oculi</name>
    <dbReference type="NCBI Taxonomy" id="35623"/>
    <lineage>
        <taxon>Bacteria</taxon>
        <taxon>Bacillati</taxon>
        <taxon>Mycoplasmatota</taxon>
        <taxon>Mollicutes</taxon>
        <taxon>Acholeplasmatales</taxon>
        <taxon>Acholeplasmataceae</taxon>
        <taxon>Acholeplasma</taxon>
    </lineage>
</organism>